<keyword evidence="9" id="KW-1185">Reference proteome</keyword>
<dbReference type="SUPFAM" id="SSF101941">
    <property type="entry name" value="NAC domain"/>
    <property type="match status" value="1"/>
</dbReference>
<keyword evidence="3" id="KW-0238">DNA-binding</keyword>
<protein>
    <recommendedName>
        <fullName evidence="7">NAC domain-containing protein</fullName>
    </recommendedName>
</protein>
<dbReference type="FunFam" id="2.170.150.80:FF:000002">
    <property type="entry name" value="Nac domain-containing protein 86"/>
    <property type="match status" value="1"/>
</dbReference>
<evidence type="ECO:0000256" key="6">
    <source>
        <dbReference type="SAM" id="MobiDB-lite"/>
    </source>
</evidence>
<evidence type="ECO:0000313" key="9">
    <source>
        <dbReference type="Proteomes" id="UP001630127"/>
    </source>
</evidence>
<dbReference type="AlphaFoldDB" id="A0ABD3AEC5"/>
<feature type="region of interest" description="Disordered" evidence="6">
    <location>
        <begin position="295"/>
        <end position="322"/>
    </location>
</feature>
<dbReference type="PROSITE" id="PS51005">
    <property type="entry name" value="NAC"/>
    <property type="match status" value="1"/>
</dbReference>
<feature type="region of interest" description="Disordered" evidence="6">
    <location>
        <begin position="161"/>
        <end position="187"/>
    </location>
</feature>
<dbReference type="Gene3D" id="2.170.150.80">
    <property type="entry name" value="NAC domain"/>
    <property type="match status" value="1"/>
</dbReference>
<comment type="subcellular location">
    <subcellularLocation>
        <location evidence="1">Nucleus</location>
    </subcellularLocation>
</comment>
<evidence type="ECO:0000256" key="2">
    <source>
        <dbReference type="ARBA" id="ARBA00023015"/>
    </source>
</evidence>
<dbReference type="Proteomes" id="UP001630127">
    <property type="component" value="Unassembled WGS sequence"/>
</dbReference>
<evidence type="ECO:0000256" key="3">
    <source>
        <dbReference type="ARBA" id="ARBA00023125"/>
    </source>
</evidence>
<dbReference type="EMBL" id="JBJUIK010000005">
    <property type="protein sequence ID" value="KAL3528063.1"/>
    <property type="molecule type" value="Genomic_DNA"/>
</dbReference>
<keyword evidence="2" id="KW-0805">Transcription regulation</keyword>
<keyword evidence="5" id="KW-0539">Nucleus</keyword>
<gene>
    <name evidence="8" type="ORF">ACH5RR_012719</name>
</gene>
<proteinExistence type="predicted"/>
<dbReference type="GO" id="GO:0005634">
    <property type="term" value="C:nucleus"/>
    <property type="evidence" value="ECO:0007669"/>
    <property type="project" value="UniProtKB-SubCell"/>
</dbReference>
<evidence type="ECO:0000256" key="1">
    <source>
        <dbReference type="ARBA" id="ARBA00004123"/>
    </source>
</evidence>
<dbReference type="GO" id="GO:0003677">
    <property type="term" value="F:DNA binding"/>
    <property type="evidence" value="ECO:0007669"/>
    <property type="project" value="UniProtKB-KW"/>
</dbReference>
<dbReference type="Pfam" id="PF02365">
    <property type="entry name" value="NAM"/>
    <property type="match status" value="1"/>
</dbReference>
<comment type="caution">
    <text evidence="8">The sequence shown here is derived from an EMBL/GenBank/DDBJ whole genome shotgun (WGS) entry which is preliminary data.</text>
</comment>
<keyword evidence="4" id="KW-0804">Transcription</keyword>
<evidence type="ECO:0000259" key="7">
    <source>
        <dbReference type="PROSITE" id="PS51005"/>
    </source>
</evidence>
<reference evidence="8 9" key="1">
    <citation type="submission" date="2024-11" db="EMBL/GenBank/DDBJ databases">
        <title>A near-complete genome assembly of Cinchona calisaya.</title>
        <authorList>
            <person name="Lian D.C."/>
            <person name="Zhao X.W."/>
            <person name="Wei L."/>
        </authorList>
    </citation>
    <scope>NUCLEOTIDE SEQUENCE [LARGE SCALE GENOMIC DNA]</scope>
    <source>
        <tissue evidence="8">Nenye</tissue>
    </source>
</reference>
<accession>A0ABD3AEC5</accession>
<evidence type="ECO:0000313" key="8">
    <source>
        <dbReference type="EMBL" id="KAL3528063.1"/>
    </source>
</evidence>
<dbReference type="InterPro" id="IPR003441">
    <property type="entry name" value="NAC-dom"/>
</dbReference>
<dbReference type="PANTHER" id="PTHR31744">
    <property type="entry name" value="PROTEIN CUP-SHAPED COTYLEDON 2-RELATED"/>
    <property type="match status" value="1"/>
</dbReference>
<dbReference type="InterPro" id="IPR036093">
    <property type="entry name" value="NAC_dom_sf"/>
</dbReference>
<organism evidence="8 9">
    <name type="scientific">Cinchona calisaya</name>
    <dbReference type="NCBI Taxonomy" id="153742"/>
    <lineage>
        <taxon>Eukaryota</taxon>
        <taxon>Viridiplantae</taxon>
        <taxon>Streptophyta</taxon>
        <taxon>Embryophyta</taxon>
        <taxon>Tracheophyta</taxon>
        <taxon>Spermatophyta</taxon>
        <taxon>Magnoliopsida</taxon>
        <taxon>eudicotyledons</taxon>
        <taxon>Gunneridae</taxon>
        <taxon>Pentapetalae</taxon>
        <taxon>asterids</taxon>
        <taxon>lamiids</taxon>
        <taxon>Gentianales</taxon>
        <taxon>Rubiaceae</taxon>
        <taxon>Cinchonoideae</taxon>
        <taxon>Cinchoneae</taxon>
        <taxon>Cinchona</taxon>
    </lineage>
</organism>
<sequence length="656" mass="72830">MARTSLPPGFRFHPTDVELVMYYLKRKVMGKKLCFQAISELNIYKFSPWDLPDKSCLKSKDLEWFFFCPRERKYACGDRMNRATETGYWKTTGKDRPVVYNHSSVGMVKTLVFHQGNAPRGQRTDWVIHEYRIEDKNLADMGVAQDTYVLCKVFHKSGPGPQNGSQYGAPFKEEDWDDDEDFSVGSSLPDGPSPIVLVLPENVNASAAMICPGNAPASSLNELGPSLVEASNDEVLLVGQNSSTVTSMVDPRISSGRSLSEAAMCSAHDTMILDTPDNDILRMLAAFSEDSPFLTTRNESNELGGVDHGKVPETAPQSDGSDPFNGLEDLSNLAELNGGGLNSLDSLEIDRTTSNMLLQDDTFLELDDLAAPLIFSSEFCTTEQTQTSGLYRSCSFSGSEQILAGNLGTHYNIHSDLGQCWSGGNFSGCNPHLIDLHQLSAMPDLSDRQGNSTNVFQTGKNVHQGTNVHNLDFTCYRQEEEIINAAGEQERGVQQRNFFSRLQQLLESIPADPASAAYDGSSIHVKAEASFKKNDRDSQKWCIPVTLGEYFPKGFLREDQVENVNMIFSIEVEDKDVTEQVDVHAKLTKNSDLFMEWELPTLESIIHDLFELPQEARHLLVDILQECDGKDSISEEPSSNPKVHCATITFTDEVFC</sequence>
<feature type="domain" description="NAC" evidence="7">
    <location>
        <begin position="6"/>
        <end position="156"/>
    </location>
</feature>
<evidence type="ECO:0000256" key="5">
    <source>
        <dbReference type="ARBA" id="ARBA00023242"/>
    </source>
</evidence>
<name>A0ABD3AEC5_9GENT</name>
<dbReference type="PANTHER" id="PTHR31744:SF210">
    <property type="entry name" value="NAC DOMAIN-CONTAINING PROTEIN 86-LIKE"/>
    <property type="match status" value="1"/>
</dbReference>
<evidence type="ECO:0000256" key="4">
    <source>
        <dbReference type="ARBA" id="ARBA00023163"/>
    </source>
</evidence>